<organism evidence="2 3">
    <name type="scientific">Chryseobacterium gotjawalense</name>
    <dbReference type="NCBI Taxonomy" id="3042315"/>
    <lineage>
        <taxon>Bacteria</taxon>
        <taxon>Pseudomonadati</taxon>
        <taxon>Bacteroidota</taxon>
        <taxon>Flavobacteriia</taxon>
        <taxon>Flavobacteriales</taxon>
        <taxon>Weeksellaceae</taxon>
        <taxon>Chryseobacterium group</taxon>
        <taxon>Chryseobacterium</taxon>
    </lineage>
</organism>
<feature type="transmembrane region" description="Helical" evidence="1">
    <location>
        <begin position="6"/>
        <end position="25"/>
    </location>
</feature>
<reference evidence="2 3" key="1">
    <citation type="submission" date="2023-05" db="EMBL/GenBank/DDBJ databases">
        <title>Genomic insight into Chryseobacterium sp. wdc7 isolated forest soil (Gotjawal).</title>
        <authorList>
            <person name="Park S.-J."/>
        </authorList>
    </citation>
    <scope>NUCLEOTIDE SEQUENCE [LARGE SCALE GENOMIC DNA]</scope>
    <source>
        <strain evidence="3">wdc7</strain>
    </source>
</reference>
<sequence length="187" mass="22114">MTKFIIILLALYILYYIGNIVYDLFLKKESAVNSEENEDFYLLDFEELNEVNVKTIGIEDVENLNTPKSFTKRELPVETMLSEERQNMDHWRERFESEQNIDAFDDEKVIVPTKEKKIEIPKLKFEEKLDPLINDDERIQNQQSEAVNLAIKKLNSDRWKKMLNLAETNVQLIKNIDGFKVYQSTAM</sequence>
<name>A0ABY8REI1_9FLAO</name>
<evidence type="ECO:0000313" key="3">
    <source>
        <dbReference type="Proteomes" id="UP001241656"/>
    </source>
</evidence>
<dbReference type="EMBL" id="CP124855">
    <property type="protein sequence ID" value="WHF51944.1"/>
    <property type="molecule type" value="Genomic_DNA"/>
</dbReference>
<dbReference type="Proteomes" id="UP001241656">
    <property type="component" value="Chromosome"/>
</dbReference>
<keyword evidence="1" id="KW-0812">Transmembrane</keyword>
<evidence type="ECO:0000313" key="2">
    <source>
        <dbReference type="EMBL" id="WHF51944.1"/>
    </source>
</evidence>
<keyword evidence="1" id="KW-0472">Membrane</keyword>
<keyword evidence="3" id="KW-1185">Reference proteome</keyword>
<proteinExistence type="predicted"/>
<protein>
    <recommendedName>
        <fullName evidence="4">Conjugal transfer protein TraD</fullName>
    </recommendedName>
</protein>
<dbReference type="RefSeq" id="WP_282905251.1">
    <property type="nucleotide sequence ID" value="NZ_CP124855.1"/>
</dbReference>
<evidence type="ECO:0000256" key="1">
    <source>
        <dbReference type="SAM" id="Phobius"/>
    </source>
</evidence>
<accession>A0ABY8REI1</accession>
<gene>
    <name evidence="2" type="ORF">QGN23_01385</name>
</gene>
<evidence type="ECO:0008006" key="4">
    <source>
        <dbReference type="Google" id="ProtNLM"/>
    </source>
</evidence>
<keyword evidence="1" id="KW-1133">Transmembrane helix</keyword>